<comment type="caution">
    <text evidence="4">The sequence shown here is derived from an EMBL/GenBank/DDBJ whole genome shotgun (WGS) entry which is preliminary data.</text>
</comment>
<accession>A0A919M9C8</accession>
<dbReference type="InterPro" id="IPR036318">
    <property type="entry name" value="FAD-bd_PCMH-like_sf"/>
</dbReference>
<dbReference type="GO" id="GO:0071949">
    <property type="term" value="F:FAD binding"/>
    <property type="evidence" value="ECO:0007669"/>
    <property type="project" value="InterPro"/>
</dbReference>
<feature type="domain" description="FAD-binding PCMH-type" evidence="3">
    <location>
        <begin position="15"/>
        <end position="181"/>
    </location>
</feature>
<keyword evidence="5" id="KW-1185">Reference proteome</keyword>
<dbReference type="RefSeq" id="WP_203754949.1">
    <property type="nucleotide sequence ID" value="NZ_BAAAUC010000070.1"/>
</dbReference>
<dbReference type="PANTHER" id="PTHR43762:SF1">
    <property type="entry name" value="D-ARABINONO-1,4-LACTONE OXIDASE"/>
    <property type="match status" value="1"/>
</dbReference>
<dbReference type="PROSITE" id="PS51387">
    <property type="entry name" value="FAD_PCMH"/>
    <property type="match status" value="1"/>
</dbReference>
<dbReference type="AlphaFoldDB" id="A0A919M9C8"/>
<dbReference type="GO" id="GO:0016020">
    <property type="term" value="C:membrane"/>
    <property type="evidence" value="ECO:0007669"/>
    <property type="project" value="InterPro"/>
</dbReference>
<dbReference type="Gene3D" id="3.30.43.10">
    <property type="entry name" value="Uridine Diphospho-n-acetylenolpyruvylglucosamine Reductase, domain 2"/>
    <property type="match status" value="1"/>
</dbReference>
<sequence>MTDVSTPQRNWARNVTYRAARLHRPATTDELRRTVAENPRIRALGSGHSFSLVADTTADLVRLDLLPAGVELDTAGRTVRVSAGTTYARLATELHRAGFALANLASLPHISVAGSCATATHGSGATLGCLASAVRAVELVGPDGDLLALSRDSHPDTFPGTVAALGALGVVAGLTLDVEPTYEVSQRMLVDVPLDAVQESPDDVFATGYSVSVFTKWHGGRANVLVKRRPDRPAGPWSWGRQATVPVHPVPEQSAENCTAQLDQPGPWHERLPHFRPEYVPGSGRELQSEYFVPRHRAAEAIAAVRQISDRLAPVLQISELRVVREDDLWLSPAYRRDSLTLHFTWADDLAAVLPAIEAVEEQLRHLEPRPHWGKLTRIPPREIAAGYPRATDFDKLRNTVDPHGKFRNDFVDALFPATSRPDPTLSAPGGHSSCISPEFL</sequence>
<dbReference type="PANTHER" id="PTHR43762">
    <property type="entry name" value="L-GULONOLACTONE OXIDASE"/>
    <property type="match status" value="1"/>
</dbReference>
<evidence type="ECO:0000256" key="2">
    <source>
        <dbReference type="SAM" id="MobiDB-lite"/>
    </source>
</evidence>
<proteinExistence type="predicted"/>
<dbReference type="Proteomes" id="UP000619479">
    <property type="component" value="Unassembled WGS sequence"/>
</dbReference>
<dbReference type="InterPro" id="IPR016171">
    <property type="entry name" value="Vanillyl_alc_oxidase_C-sub2"/>
</dbReference>
<evidence type="ECO:0000313" key="4">
    <source>
        <dbReference type="EMBL" id="GID70732.1"/>
    </source>
</evidence>
<dbReference type="PIRSF" id="PIRSF000136">
    <property type="entry name" value="LGO_GLO"/>
    <property type="match status" value="1"/>
</dbReference>
<dbReference type="Gene3D" id="3.30.70.2520">
    <property type="match status" value="1"/>
</dbReference>
<organism evidence="4 5">
    <name type="scientific">Actinoplanes cyaneus</name>
    <dbReference type="NCBI Taxonomy" id="52696"/>
    <lineage>
        <taxon>Bacteria</taxon>
        <taxon>Bacillati</taxon>
        <taxon>Actinomycetota</taxon>
        <taxon>Actinomycetes</taxon>
        <taxon>Micromonosporales</taxon>
        <taxon>Micromonosporaceae</taxon>
        <taxon>Actinoplanes</taxon>
    </lineage>
</organism>
<evidence type="ECO:0000256" key="1">
    <source>
        <dbReference type="ARBA" id="ARBA00023002"/>
    </source>
</evidence>
<reference evidence="4" key="1">
    <citation type="submission" date="2021-01" db="EMBL/GenBank/DDBJ databases">
        <title>Whole genome shotgun sequence of Actinoplanes cyaneus NBRC 14990.</title>
        <authorList>
            <person name="Komaki H."/>
            <person name="Tamura T."/>
        </authorList>
    </citation>
    <scope>NUCLEOTIDE SEQUENCE</scope>
    <source>
        <strain evidence="4">NBRC 14990</strain>
    </source>
</reference>
<dbReference type="EMBL" id="BOMH01000081">
    <property type="protein sequence ID" value="GID70732.1"/>
    <property type="molecule type" value="Genomic_DNA"/>
</dbReference>
<dbReference type="InterPro" id="IPR016167">
    <property type="entry name" value="FAD-bd_PCMH_sub1"/>
</dbReference>
<feature type="region of interest" description="Disordered" evidence="2">
    <location>
        <begin position="422"/>
        <end position="441"/>
    </location>
</feature>
<evidence type="ECO:0000313" key="5">
    <source>
        <dbReference type="Proteomes" id="UP000619479"/>
    </source>
</evidence>
<protein>
    <submittedName>
        <fullName evidence="4">Xylitol oxidase</fullName>
    </submittedName>
</protein>
<dbReference type="GO" id="GO:0080049">
    <property type="term" value="F:L-gulono-1,4-lactone dehydrogenase activity"/>
    <property type="evidence" value="ECO:0007669"/>
    <property type="project" value="TreeGrafter"/>
</dbReference>
<dbReference type="Gene3D" id="3.30.465.10">
    <property type="match status" value="1"/>
</dbReference>
<dbReference type="Gene3D" id="1.10.45.10">
    <property type="entry name" value="Vanillyl-alcohol Oxidase, Chain A, domain 4"/>
    <property type="match status" value="1"/>
</dbReference>
<evidence type="ECO:0000259" key="3">
    <source>
        <dbReference type="PROSITE" id="PS51387"/>
    </source>
</evidence>
<keyword evidence="1" id="KW-0560">Oxidoreductase</keyword>
<dbReference type="InterPro" id="IPR016166">
    <property type="entry name" value="FAD-bd_PCMH"/>
</dbReference>
<name>A0A919M9C8_9ACTN</name>
<dbReference type="Pfam" id="PF01565">
    <property type="entry name" value="FAD_binding_4"/>
    <property type="match status" value="1"/>
</dbReference>
<dbReference type="SUPFAM" id="SSF56176">
    <property type="entry name" value="FAD-binding/transporter-associated domain-like"/>
    <property type="match status" value="1"/>
</dbReference>
<dbReference type="InterPro" id="IPR016169">
    <property type="entry name" value="FAD-bd_PCMH_sub2"/>
</dbReference>
<dbReference type="Pfam" id="PF04030">
    <property type="entry name" value="ALO"/>
    <property type="match status" value="1"/>
</dbReference>
<gene>
    <name evidence="4" type="primary">xyoA_2</name>
    <name evidence="4" type="ORF">Acy02nite_86130</name>
</gene>
<dbReference type="InterPro" id="IPR007173">
    <property type="entry name" value="ALO_C"/>
</dbReference>
<dbReference type="Gene3D" id="3.30.70.2530">
    <property type="match status" value="1"/>
</dbReference>
<dbReference type="InterPro" id="IPR010031">
    <property type="entry name" value="FAD_lactone_oxidase-like"/>
</dbReference>
<dbReference type="InterPro" id="IPR006094">
    <property type="entry name" value="Oxid_FAD_bind_N"/>
</dbReference>
<dbReference type="GO" id="GO:0003885">
    <property type="term" value="F:D-arabinono-1,4-lactone oxidase activity"/>
    <property type="evidence" value="ECO:0007669"/>
    <property type="project" value="InterPro"/>
</dbReference>